<dbReference type="PANTHER" id="PTHR43409:SF4">
    <property type="entry name" value="RADICAL SAM SUPERFAMILY PROTEIN"/>
    <property type="match status" value="1"/>
</dbReference>
<dbReference type="PATRIC" id="fig|230361.4.peg.669"/>
<evidence type="ECO:0000259" key="6">
    <source>
        <dbReference type="PROSITE" id="PS51918"/>
    </source>
</evidence>
<dbReference type="EMBL" id="CP011266">
    <property type="protein sequence ID" value="ALT68446.1"/>
    <property type="molecule type" value="Genomic_DNA"/>
</dbReference>
<dbReference type="GO" id="GO:0003824">
    <property type="term" value="F:catalytic activity"/>
    <property type="evidence" value="ECO:0007669"/>
    <property type="project" value="InterPro"/>
</dbReference>
<gene>
    <name evidence="7" type="ORF">sm9_0647</name>
</gene>
<dbReference type="SUPFAM" id="SSF102114">
    <property type="entry name" value="Radical SAM enzymes"/>
    <property type="match status" value="1"/>
</dbReference>
<comment type="cofactor">
    <cofactor evidence="1">
        <name>[4Fe-4S] cluster</name>
        <dbReference type="ChEBI" id="CHEBI:49883"/>
    </cofactor>
</comment>
<sequence>MYKVKFGASPEEHIVEDLEELSSYYPKTLSRIIVANGDPLALSTKRLLKVSELIQKYFPEINTISCQSSIRNLIHKSQDEIDQLAEAKYNDIYIGLESGLPPVLKQMNKGDTQEQEYETLKKLKNAGIRYIALLMGGVGGYDYSNEHVIETAKLLNTYPPKMVSIITTGIVSGTKLDEMAKNGEFK</sequence>
<dbReference type="GO" id="GO:0051536">
    <property type="term" value="F:iron-sulfur cluster binding"/>
    <property type="evidence" value="ECO:0007669"/>
    <property type="project" value="UniProtKB-KW"/>
</dbReference>
<dbReference type="InterPro" id="IPR051198">
    <property type="entry name" value="BchE-like"/>
</dbReference>
<name>A0A0U2L459_9EURY</name>
<evidence type="ECO:0000313" key="7">
    <source>
        <dbReference type="EMBL" id="ALT68446.1"/>
    </source>
</evidence>
<dbReference type="InterPro" id="IPR058240">
    <property type="entry name" value="rSAM_sf"/>
</dbReference>
<dbReference type="Proteomes" id="UP000067738">
    <property type="component" value="Chromosome"/>
</dbReference>
<feature type="domain" description="Radical SAM core" evidence="6">
    <location>
        <begin position="1"/>
        <end position="186"/>
    </location>
</feature>
<protein>
    <submittedName>
        <fullName evidence="7">Radical SAM domain-containing protein</fullName>
    </submittedName>
</protein>
<keyword evidence="5" id="KW-0411">Iron-sulfur</keyword>
<proteinExistence type="predicted"/>
<keyword evidence="3" id="KW-0479">Metal-binding</keyword>
<dbReference type="PANTHER" id="PTHR43409">
    <property type="entry name" value="ANAEROBIC MAGNESIUM-PROTOPORPHYRIN IX MONOMETHYL ESTER CYCLASE-RELATED"/>
    <property type="match status" value="1"/>
</dbReference>
<reference evidence="7 8" key="1">
    <citation type="submission" date="2015-04" db="EMBL/GenBank/DDBJ databases">
        <title>The complete genome sequence of the rumen methanogen Methanobrevibacter millerae SM9.</title>
        <authorList>
            <person name="Leahy S.C."/>
            <person name="Kelly W.J."/>
            <person name="Pacheco D.M."/>
            <person name="Li D."/>
            <person name="Altermann E."/>
            <person name="Attwood G.T."/>
        </authorList>
    </citation>
    <scope>NUCLEOTIDE SEQUENCE [LARGE SCALE GENOMIC DNA]</scope>
    <source>
        <strain evidence="7 8">SM9</strain>
    </source>
</reference>
<dbReference type="Pfam" id="PF04055">
    <property type="entry name" value="Radical_SAM"/>
    <property type="match status" value="1"/>
</dbReference>
<dbReference type="InterPro" id="IPR013785">
    <property type="entry name" value="Aldolase_TIM"/>
</dbReference>
<keyword evidence="8" id="KW-1185">Reference proteome</keyword>
<evidence type="ECO:0000256" key="4">
    <source>
        <dbReference type="ARBA" id="ARBA00023004"/>
    </source>
</evidence>
<evidence type="ECO:0000256" key="5">
    <source>
        <dbReference type="ARBA" id="ARBA00023014"/>
    </source>
</evidence>
<dbReference type="KEGG" id="mmil:sm9_0647"/>
<dbReference type="SMART" id="SM00729">
    <property type="entry name" value="Elp3"/>
    <property type="match status" value="1"/>
</dbReference>
<evidence type="ECO:0000256" key="3">
    <source>
        <dbReference type="ARBA" id="ARBA00022723"/>
    </source>
</evidence>
<keyword evidence="4" id="KW-0408">Iron</keyword>
<evidence type="ECO:0000256" key="1">
    <source>
        <dbReference type="ARBA" id="ARBA00001966"/>
    </source>
</evidence>
<dbReference type="InterPro" id="IPR007197">
    <property type="entry name" value="rSAM"/>
</dbReference>
<accession>A0A0U2L459</accession>
<dbReference type="AlphaFoldDB" id="A0A0U2L459"/>
<evidence type="ECO:0000313" key="8">
    <source>
        <dbReference type="Proteomes" id="UP000067738"/>
    </source>
</evidence>
<dbReference type="InterPro" id="IPR006638">
    <property type="entry name" value="Elp3/MiaA/NifB-like_rSAM"/>
</dbReference>
<dbReference type="Gene3D" id="3.20.20.70">
    <property type="entry name" value="Aldolase class I"/>
    <property type="match status" value="1"/>
</dbReference>
<dbReference type="GO" id="GO:0046872">
    <property type="term" value="F:metal ion binding"/>
    <property type="evidence" value="ECO:0007669"/>
    <property type="project" value="UniProtKB-KW"/>
</dbReference>
<organism evidence="7 8">
    <name type="scientific">Methanobrevibacter millerae</name>
    <dbReference type="NCBI Taxonomy" id="230361"/>
    <lineage>
        <taxon>Archaea</taxon>
        <taxon>Methanobacteriati</taxon>
        <taxon>Methanobacteriota</taxon>
        <taxon>Methanomada group</taxon>
        <taxon>Methanobacteria</taxon>
        <taxon>Methanobacteriales</taxon>
        <taxon>Methanobacteriaceae</taxon>
        <taxon>Methanobrevibacter</taxon>
    </lineage>
</organism>
<keyword evidence="2" id="KW-0949">S-adenosyl-L-methionine</keyword>
<dbReference type="PROSITE" id="PS51918">
    <property type="entry name" value="RADICAL_SAM"/>
    <property type="match status" value="1"/>
</dbReference>
<evidence type="ECO:0000256" key="2">
    <source>
        <dbReference type="ARBA" id="ARBA00022691"/>
    </source>
</evidence>